<dbReference type="GO" id="GO:0000139">
    <property type="term" value="C:Golgi membrane"/>
    <property type="evidence" value="ECO:0007669"/>
    <property type="project" value="TreeGrafter"/>
</dbReference>
<keyword evidence="6" id="KW-1133">Transmembrane helix</keyword>
<evidence type="ECO:0000256" key="3">
    <source>
        <dbReference type="ARBA" id="ARBA00022448"/>
    </source>
</evidence>
<dbReference type="STRING" id="299467.A0A443SMZ8"/>
<name>A0A443SMZ8_9ACAR</name>
<reference evidence="10 11" key="1">
    <citation type="journal article" date="2018" name="Gigascience">
        <title>Genomes of trombidid mites reveal novel predicted allergens and laterally-transferred genes associated with secondary metabolism.</title>
        <authorList>
            <person name="Dong X."/>
            <person name="Chaisiri K."/>
            <person name="Xia D."/>
            <person name="Armstrong S.D."/>
            <person name="Fang Y."/>
            <person name="Donnelly M.J."/>
            <person name="Kadowaki T."/>
            <person name="McGarry J.W."/>
            <person name="Darby A.C."/>
            <person name="Makepeace B.L."/>
        </authorList>
    </citation>
    <scope>NUCLEOTIDE SEQUENCE [LARGE SCALE GENOMIC DNA]</scope>
    <source>
        <strain evidence="10">UoL-UT</strain>
    </source>
</reference>
<keyword evidence="7" id="KW-0472">Membrane</keyword>
<dbReference type="GO" id="GO:0005789">
    <property type="term" value="C:endoplasmic reticulum membrane"/>
    <property type="evidence" value="ECO:0007669"/>
    <property type="project" value="TreeGrafter"/>
</dbReference>
<dbReference type="InterPro" id="IPR013880">
    <property type="entry name" value="Yos1"/>
</dbReference>
<proteinExistence type="inferred from homology"/>
<evidence type="ECO:0000256" key="9">
    <source>
        <dbReference type="ARBA" id="ARBA00045999"/>
    </source>
</evidence>
<evidence type="ECO:0000313" key="10">
    <source>
        <dbReference type="EMBL" id="RWS28900.1"/>
    </source>
</evidence>
<comment type="similarity">
    <text evidence="8">Belongs to the YOS1 family.</text>
</comment>
<keyword evidence="3" id="KW-0813">Transport</keyword>
<accession>A0A443SMZ8</accession>
<dbReference type="Proteomes" id="UP000288716">
    <property type="component" value="Unassembled WGS sequence"/>
</dbReference>
<organism evidence="10 11">
    <name type="scientific">Leptotrombidium deliense</name>
    <dbReference type="NCBI Taxonomy" id="299467"/>
    <lineage>
        <taxon>Eukaryota</taxon>
        <taxon>Metazoa</taxon>
        <taxon>Ecdysozoa</taxon>
        <taxon>Arthropoda</taxon>
        <taxon>Chelicerata</taxon>
        <taxon>Arachnida</taxon>
        <taxon>Acari</taxon>
        <taxon>Acariformes</taxon>
        <taxon>Trombidiformes</taxon>
        <taxon>Prostigmata</taxon>
        <taxon>Anystina</taxon>
        <taxon>Parasitengona</taxon>
        <taxon>Trombiculoidea</taxon>
        <taxon>Trombiculidae</taxon>
        <taxon>Leptotrombidium</taxon>
    </lineage>
</organism>
<evidence type="ECO:0000256" key="6">
    <source>
        <dbReference type="ARBA" id="ARBA00022989"/>
    </source>
</evidence>
<sequence>MPISIYTLYEATLLVINAIAVLHEERFLAKYGWGRDQAFVPPAGYGYQPQSPGVKANLLNFIHSIRTVMRIPLIFLNVITIIYEVIAG</sequence>
<dbReference type="EMBL" id="NCKV01001162">
    <property type="protein sequence ID" value="RWS28900.1"/>
    <property type="molecule type" value="Genomic_DNA"/>
</dbReference>
<keyword evidence="5" id="KW-0653">Protein transport</keyword>
<evidence type="ECO:0000256" key="7">
    <source>
        <dbReference type="ARBA" id="ARBA00023136"/>
    </source>
</evidence>
<keyword evidence="11" id="KW-1185">Reference proteome</keyword>
<evidence type="ECO:0000313" key="11">
    <source>
        <dbReference type="Proteomes" id="UP000288716"/>
    </source>
</evidence>
<dbReference type="GO" id="GO:0030134">
    <property type="term" value="C:COPII-coated ER to Golgi transport vesicle"/>
    <property type="evidence" value="ECO:0007669"/>
    <property type="project" value="TreeGrafter"/>
</dbReference>
<evidence type="ECO:0000256" key="4">
    <source>
        <dbReference type="ARBA" id="ARBA00022692"/>
    </source>
</evidence>
<dbReference type="VEuPathDB" id="VectorBase:LDEU003140"/>
<dbReference type="PANTHER" id="PTHR15858">
    <property type="entry name" value="IMMEDIATE EARLY RESPONSE 3-INTERACTING PROTEIN 1"/>
    <property type="match status" value="1"/>
</dbReference>
<evidence type="ECO:0000256" key="8">
    <source>
        <dbReference type="ARBA" id="ARBA00024203"/>
    </source>
</evidence>
<dbReference type="OrthoDB" id="15356at2759"/>
<dbReference type="GO" id="GO:0006888">
    <property type="term" value="P:endoplasmic reticulum to Golgi vesicle-mediated transport"/>
    <property type="evidence" value="ECO:0007669"/>
    <property type="project" value="TreeGrafter"/>
</dbReference>
<dbReference type="AlphaFoldDB" id="A0A443SMZ8"/>
<dbReference type="GO" id="GO:0015031">
    <property type="term" value="P:protein transport"/>
    <property type="evidence" value="ECO:0007669"/>
    <property type="project" value="UniProtKB-KW"/>
</dbReference>
<keyword evidence="4" id="KW-0812">Transmembrane</keyword>
<comment type="subcellular location">
    <subcellularLocation>
        <location evidence="1">Membrane</location>
    </subcellularLocation>
</comment>
<comment type="caution">
    <text evidence="10">The sequence shown here is derived from an EMBL/GenBank/DDBJ whole genome shotgun (WGS) entry which is preliminary data.</text>
</comment>
<comment type="function">
    <text evidence="9">Regulator of endoplasmic reticulum secretion that acts as a key determinant of brain size. Required for secretion of extracellular matrix proteins. Required for correct brain development by depositing sufficient extracellular matrix proteins for tissue integrity and the proliferation of neural progenitors. Acts as a regulator of the unfolded protein response (UPR).</text>
</comment>
<gene>
    <name evidence="10" type="ORF">B4U80_04549</name>
</gene>
<evidence type="ECO:0000256" key="5">
    <source>
        <dbReference type="ARBA" id="ARBA00022927"/>
    </source>
</evidence>
<protein>
    <recommendedName>
        <fullName evidence="2">Immediate early response 3-interacting protein 1</fullName>
    </recommendedName>
</protein>
<evidence type="ECO:0000256" key="2">
    <source>
        <dbReference type="ARBA" id="ARBA00016434"/>
    </source>
</evidence>
<evidence type="ECO:0000256" key="1">
    <source>
        <dbReference type="ARBA" id="ARBA00004370"/>
    </source>
</evidence>
<dbReference type="Pfam" id="PF08571">
    <property type="entry name" value="Yos1"/>
    <property type="match status" value="1"/>
</dbReference>
<dbReference type="PANTHER" id="PTHR15858:SF0">
    <property type="entry name" value="IMMEDIATE EARLY RESPONSE 3-INTERACTING PROTEIN 1"/>
    <property type="match status" value="1"/>
</dbReference>